<protein>
    <submittedName>
        <fullName evidence="2">Uncharacterized protein</fullName>
    </submittedName>
</protein>
<feature type="compositionally biased region" description="Low complexity" evidence="1">
    <location>
        <begin position="1"/>
        <end position="23"/>
    </location>
</feature>
<feature type="region of interest" description="Disordered" evidence="1">
    <location>
        <begin position="1"/>
        <end position="82"/>
    </location>
</feature>
<dbReference type="OrthoDB" id="4161095at2759"/>
<proteinExistence type="predicted"/>
<dbReference type="AlphaFoldDB" id="A0A6A6DYP7"/>
<reference evidence="2" key="1">
    <citation type="journal article" date="2020" name="Stud. Mycol.">
        <title>101 Dothideomycetes genomes: a test case for predicting lifestyles and emergence of pathogens.</title>
        <authorList>
            <person name="Haridas S."/>
            <person name="Albert R."/>
            <person name="Binder M."/>
            <person name="Bloem J."/>
            <person name="Labutti K."/>
            <person name="Salamov A."/>
            <person name="Andreopoulos B."/>
            <person name="Baker S."/>
            <person name="Barry K."/>
            <person name="Bills G."/>
            <person name="Bluhm B."/>
            <person name="Cannon C."/>
            <person name="Castanera R."/>
            <person name="Culley D."/>
            <person name="Daum C."/>
            <person name="Ezra D."/>
            <person name="Gonzalez J."/>
            <person name="Henrissat B."/>
            <person name="Kuo A."/>
            <person name="Liang C."/>
            <person name="Lipzen A."/>
            <person name="Lutzoni F."/>
            <person name="Magnuson J."/>
            <person name="Mondo S."/>
            <person name="Nolan M."/>
            <person name="Ohm R."/>
            <person name="Pangilinan J."/>
            <person name="Park H.-J."/>
            <person name="Ramirez L."/>
            <person name="Alfaro M."/>
            <person name="Sun H."/>
            <person name="Tritt A."/>
            <person name="Yoshinaga Y."/>
            <person name="Zwiers L.-H."/>
            <person name="Turgeon B."/>
            <person name="Goodwin S."/>
            <person name="Spatafora J."/>
            <person name="Crous P."/>
            <person name="Grigoriev I."/>
        </authorList>
    </citation>
    <scope>NUCLEOTIDE SEQUENCE</scope>
    <source>
        <strain evidence="2">CBS 207.26</strain>
    </source>
</reference>
<dbReference type="Proteomes" id="UP000800200">
    <property type="component" value="Unassembled WGS sequence"/>
</dbReference>
<feature type="compositionally biased region" description="Polar residues" evidence="1">
    <location>
        <begin position="24"/>
        <end position="39"/>
    </location>
</feature>
<dbReference type="EMBL" id="ML994643">
    <property type="protein sequence ID" value="KAF2183399.1"/>
    <property type="molecule type" value="Genomic_DNA"/>
</dbReference>
<sequence length="82" mass="9086">MSSQNQNYSYSSSASFSSFSSTSNGQTRSYAEQTHTDPSGTKVHRTMQEPGQPPVEERFQYDASGNRIEEAGTRGRIEDVTD</sequence>
<keyword evidence="3" id="KW-1185">Reference proteome</keyword>
<evidence type="ECO:0000256" key="1">
    <source>
        <dbReference type="SAM" id="MobiDB-lite"/>
    </source>
</evidence>
<evidence type="ECO:0000313" key="3">
    <source>
        <dbReference type="Proteomes" id="UP000800200"/>
    </source>
</evidence>
<evidence type="ECO:0000313" key="2">
    <source>
        <dbReference type="EMBL" id="KAF2183399.1"/>
    </source>
</evidence>
<gene>
    <name evidence="2" type="ORF">K469DRAFT_710900</name>
</gene>
<name>A0A6A6DYP7_9PEZI</name>
<accession>A0A6A6DYP7</accession>
<organism evidence="2 3">
    <name type="scientific">Zopfia rhizophila CBS 207.26</name>
    <dbReference type="NCBI Taxonomy" id="1314779"/>
    <lineage>
        <taxon>Eukaryota</taxon>
        <taxon>Fungi</taxon>
        <taxon>Dikarya</taxon>
        <taxon>Ascomycota</taxon>
        <taxon>Pezizomycotina</taxon>
        <taxon>Dothideomycetes</taxon>
        <taxon>Dothideomycetes incertae sedis</taxon>
        <taxon>Zopfiaceae</taxon>
        <taxon>Zopfia</taxon>
    </lineage>
</organism>
<feature type="compositionally biased region" description="Basic and acidic residues" evidence="1">
    <location>
        <begin position="67"/>
        <end position="82"/>
    </location>
</feature>